<accession>A0AAN6GUG8</accession>
<dbReference type="EMBL" id="JAPDMZ010000015">
    <property type="protein sequence ID" value="KAK0556446.1"/>
    <property type="molecule type" value="Genomic_DNA"/>
</dbReference>
<proteinExistence type="inferred from homology"/>
<dbReference type="Gene3D" id="3.40.50.1820">
    <property type="entry name" value="alpha/beta hydrolase"/>
    <property type="match status" value="1"/>
</dbReference>
<dbReference type="Pfam" id="PF01764">
    <property type="entry name" value="Lipase_3"/>
    <property type="match status" value="1"/>
</dbReference>
<feature type="compositionally biased region" description="Basic and acidic residues" evidence="6">
    <location>
        <begin position="86"/>
        <end position="98"/>
    </location>
</feature>
<evidence type="ECO:0000256" key="5">
    <source>
        <dbReference type="ARBA" id="ARBA00048461"/>
    </source>
</evidence>
<dbReference type="InterPro" id="IPR051218">
    <property type="entry name" value="Sec_MonoDiacylglyc_Lipase"/>
</dbReference>
<dbReference type="PANTHER" id="PTHR45856:SF24">
    <property type="entry name" value="FUNGAL LIPASE-LIKE DOMAIN-CONTAINING PROTEIN"/>
    <property type="match status" value="1"/>
</dbReference>
<evidence type="ECO:0000256" key="3">
    <source>
        <dbReference type="ARBA" id="ARBA00043996"/>
    </source>
</evidence>
<organism evidence="8 9">
    <name type="scientific">Tilletia horrida</name>
    <dbReference type="NCBI Taxonomy" id="155126"/>
    <lineage>
        <taxon>Eukaryota</taxon>
        <taxon>Fungi</taxon>
        <taxon>Dikarya</taxon>
        <taxon>Basidiomycota</taxon>
        <taxon>Ustilaginomycotina</taxon>
        <taxon>Exobasidiomycetes</taxon>
        <taxon>Tilletiales</taxon>
        <taxon>Tilletiaceae</taxon>
        <taxon>Tilletia</taxon>
    </lineage>
</organism>
<dbReference type="CDD" id="cd00519">
    <property type="entry name" value="Lipase_3"/>
    <property type="match status" value="1"/>
</dbReference>
<dbReference type="InterPro" id="IPR029058">
    <property type="entry name" value="AB_hydrolase_fold"/>
</dbReference>
<evidence type="ECO:0000313" key="9">
    <source>
        <dbReference type="Proteomes" id="UP001176517"/>
    </source>
</evidence>
<feature type="compositionally biased region" description="Acidic residues" evidence="6">
    <location>
        <begin position="62"/>
        <end position="71"/>
    </location>
</feature>
<dbReference type="SUPFAM" id="SSF53474">
    <property type="entry name" value="alpha/beta-Hydrolases"/>
    <property type="match status" value="1"/>
</dbReference>
<dbReference type="PANTHER" id="PTHR45856">
    <property type="entry name" value="ALPHA/BETA-HYDROLASES SUPERFAMILY PROTEIN"/>
    <property type="match status" value="1"/>
</dbReference>
<reference evidence="8" key="1">
    <citation type="journal article" date="2023" name="PhytoFront">
        <title>Draft Genome Resources of Seven Strains of Tilletia horrida, Causal Agent of Kernel Smut of Rice.</title>
        <authorList>
            <person name="Khanal S."/>
            <person name="Antony Babu S."/>
            <person name="Zhou X.G."/>
        </authorList>
    </citation>
    <scope>NUCLEOTIDE SEQUENCE</scope>
    <source>
        <strain evidence="8">TX6</strain>
    </source>
</reference>
<evidence type="ECO:0000256" key="2">
    <source>
        <dbReference type="ARBA" id="ARBA00023157"/>
    </source>
</evidence>
<evidence type="ECO:0000256" key="1">
    <source>
        <dbReference type="ARBA" id="ARBA00022729"/>
    </source>
</evidence>
<protein>
    <recommendedName>
        <fullName evidence="7">Fungal lipase-type domain-containing protein</fullName>
    </recommendedName>
</protein>
<evidence type="ECO:0000256" key="4">
    <source>
        <dbReference type="ARBA" id="ARBA00047591"/>
    </source>
</evidence>
<keyword evidence="9" id="KW-1185">Reference proteome</keyword>
<comment type="catalytic activity">
    <reaction evidence="4">
        <text>a diacylglycerol + H2O = a monoacylglycerol + a fatty acid + H(+)</text>
        <dbReference type="Rhea" id="RHEA:32731"/>
        <dbReference type="ChEBI" id="CHEBI:15377"/>
        <dbReference type="ChEBI" id="CHEBI:15378"/>
        <dbReference type="ChEBI" id="CHEBI:17408"/>
        <dbReference type="ChEBI" id="CHEBI:18035"/>
        <dbReference type="ChEBI" id="CHEBI:28868"/>
    </reaction>
</comment>
<sequence length="599" mass="65936">MPFKKKSLLTSALTKLAVELGADLAKDKTLDKIKDGLVAGSSKDRSRKYSNVGRKERRHADDSDDEDSEEEYERRERERDRRKRRDSVNRKDSGRFSDYEDEDRSYRRPPPPLMTAPGNNVPPSLPPGTAGAYAYDEFGNPYPLPVNPPRRSTADDQPRSSSLKNGNHAADALPRHRRGSSTHEGRPHVAFADEVDERDREYRPVPARQNQQNSQVTSPTEIRAPVLPPTLPVAVSAMSSASNSRSSSMSSSTQLASSPLVDAQATASMGGAGISIRDIVFAARCSNLVYRLTDSPQANAYLKKAEDDASLPTVLDVCFDNESDRIRNFALFRRKSDGVFCLAVRGSGKKGSEWATDMFRNVASGNSSLEAVTPLLLQDGSVLYAHAGLLQYTLAMMRTVMAYLWKRAKGSPKRLIITGHSSGGAIASLIYILLEHNYQSILDRFRTIHCISFGSPPCVRTQDLITSRSSDGLFGIVMKGDPIPRMDLAYAADILEKYPLQVSSLYSSPHRSTTGQDTVEATLLAIATAVAGKNVEAPKQTIVPAGKLVLIDPGVTDVWDMSKEYLEESAFYNIAVHNMTLHLQSLERLRDAYPDIVLD</sequence>
<comment type="catalytic activity">
    <reaction evidence="5">
        <text>a monoacylglycerol + H2O = glycerol + a fatty acid + H(+)</text>
        <dbReference type="Rhea" id="RHEA:15245"/>
        <dbReference type="ChEBI" id="CHEBI:15377"/>
        <dbReference type="ChEBI" id="CHEBI:15378"/>
        <dbReference type="ChEBI" id="CHEBI:17408"/>
        <dbReference type="ChEBI" id="CHEBI:17754"/>
        <dbReference type="ChEBI" id="CHEBI:28868"/>
    </reaction>
</comment>
<feature type="compositionally biased region" description="Basic and acidic residues" evidence="6">
    <location>
        <begin position="24"/>
        <end position="35"/>
    </location>
</feature>
<dbReference type="AlphaFoldDB" id="A0AAN6GUG8"/>
<dbReference type="InterPro" id="IPR002921">
    <property type="entry name" value="Fungal_lipase-type"/>
</dbReference>
<comment type="caution">
    <text evidence="8">The sequence shown here is derived from an EMBL/GenBank/DDBJ whole genome shotgun (WGS) entry which is preliminary data.</text>
</comment>
<feature type="compositionally biased region" description="Polar residues" evidence="6">
    <location>
        <begin position="208"/>
        <end position="220"/>
    </location>
</feature>
<feature type="region of interest" description="Disordered" evidence="6">
    <location>
        <begin position="24"/>
        <end position="225"/>
    </location>
</feature>
<comment type="similarity">
    <text evidence="3">Belongs to the AB hydrolase superfamily. Lipase family. Class 3 subfamily.</text>
</comment>
<evidence type="ECO:0000259" key="7">
    <source>
        <dbReference type="Pfam" id="PF01764"/>
    </source>
</evidence>
<gene>
    <name evidence="8" type="ORF">OC846_001143</name>
</gene>
<dbReference type="Proteomes" id="UP001176517">
    <property type="component" value="Unassembled WGS sequence"/>
</dbReference>
<feature type="domain" description="Fungal lipase-type" evidence="7">
    <location>
        <begin position="342"/>
        <end position="487"/>
    </location>
</feature>
<dbReference type="GO" id="GO:0006629">
    <property type="term" value="P:lipid metabolic process"/>
    <property type="evidence" value="ECO:0007669"/>
    <property type="project" value="InterPro"/>
</dbReference>
<name>A0AAN6GUG8_9BASI</name>
<keyword evidence="1" id="KW-0732">Signal</keyword>
<evidence type="ECO:0000256" key="6">
    <source>
        <dbReference type="SAM" id="MobiDB-lite"/>
    </source>
</evidence>
<keyword evidence="2" id="KW-1015">Disulfide bond</keyword>
<evidence type="ECO:0000313" key="8">
    <source>
        <dbReference type="EMBL" id="KAK0556446.1"/>
    </source>
</evidence>